<protein>
    <submittedName>
        <fullName evidence="1">Uncharacterized protein</fullName>
    </submittedName>
</protein>
<dbReference type="AlphaFoldDB" id="A0A6C8Y1L3"/>
<gene>
    <name evidence="1" type="ORF">EL06_20675</name>
</gene>
<dbReference type="EMBL" id="RSHK01000024">
    <property type="protein sequence ID" value="MIE71766.1"/>
    <property type="molecule type" value="Genomic_DNA"/>
</dbReference>
<name>A0A6C8Y1L3_SALDZ</name>
<comment type="caution">
    <text evidence="1">The sequence shown here is derived from an EMBL/GenBank/DDBJ whole genome shotgun (WGS) entry which is preliminary data.</text>
</comment>
<evidence type="ECO:0000313" key="1">
    <source>
        <dbReference type="EMBL" id="MIE71766.1"/>
    </source>
</evidence>
<organism evidence="1">
    <name type="scientific">Salmonella diarizonae</name>
    <dbReference type="NCBI Taxonomy" id="59204"/>
    <lineage>
        <taxon>Bacteria</taxon>
        <taxon>Pseudomonadati</taxon>
        <taxon>Pseudomonadota</taxon>
        <taxon>Gammaproteobacteria</taxon>
        <taxon>Enterobacterales</taxon>
        <taxon>Enterobacteriaceae</taxon>
        <taxon>Salmonella</taxon>
    </lineage>
</organism>
<sequence length="90" mass="10032">MRDIVTFSADNAGPEPDGIKIRPCKYAVAQTGYLVSAAEFEFVPLWRFYCLHCDRPVKLVMAQGQEPAHFMHVDNDLSDIAGTCPFVLKA</sequence>
<dbReference type="Proteomes" id="UP000885362">
    <property type="component" value="Unassembled WGS sequence"/>
</dbReference>
<reference evidence="1" key="1">
    <citation type="submission" date="2018-08" db="EMBL/GenBank/DDBJ databases">
        <authorList>
            <consortium name="GenomeTrakr network: Whole genome sequencing for foodborne pathogen traceback"/>
        </authorList>
    </citation>
    <scope>NUCLEOTIDE SEQUENCE [LARGE SCALE GENOMIC DNA]</scope>
    <source>
        <strain evidence="1">FMA0132</strain>
    </source>
</reference>
<accession>A0A6C8Y1L3</accession>
<proteinExistence type="predicted"/>